<dbReference type="AlphaFoldDB" id="A0AAV4T056"/>
<evidence type="ECO:0000313" key="3">
    <source>
        <dbReference type="Proteomes" id="UP001054945"/>
    </source>
</evidence>
<organism evidence="2 3">
    <name type="scientific">Caerostris extrusa</name>
    <name type="common">Bark spider</name>
    <name type="synonym">Caerostris bankana</name>
    <dbReference type="NCBI Taxonomy" id="172846"/>
    <lineage>
        <taxon>Eukaryota</taxon>
        <taxon>Metazoa</taxon>
        <taxon>Ecdysozoa</taxon>
        <taxon>Arthropoda</taxon>
        <taxon>Chelicerata</taxon>
        <taxon>Arachnida</taxon>
        <taxon>Araneae</taxon>
        <taxon>Araneomorphae</taxon>
        <taxon>Entelegynae</taxon>
        <taxon>Araneoidea</taxon>
        <taxon>Araneidae</taxon>
        <taxon>Caerostris</taxon>
    </lineage>
</organism>
<proteinExistence type="predicted"/>
<evidence type="ECO:0000256" key="1">
    <source>
        <dbReference type="SAM" id="Phobius"/>
    </source>
</evidence>
<reference evidence="2 3" key="1">
    <citation type="submission" date="2021-06" db="EMBL/GenBank/DDBJ databases">
        <title>Caerostris extrusa draft genome.</title>
        <authorList>
            <person name="Kono N."/>
            <person name="Arakawa K."/>
        </authorList>
    </citation>
    <scope>NUCLEOTIDE SEQUENCE [LARGE SCALE GENOMIC DNA]</scope>
</reference>
<comment type="caution">
    <text evidence="2">The sequence shown here is derived from an EMBL/GenBank/DDBJ whole genome shotgun (WGS) entry which is preliminary data.</text>
</comment>
<sequence length="238" mass="28062">MGVQRRKDDEKMELKEATKNATTNCRLRGKLASALMRIYFAMYWTFIYDGFIRVYHIEQIMERLELTFLTRRWVSREEKRQKMELKEGNEECNHKLSNARQACFGAYEDLFRYVFDIYLSWIYTCVSHRTNKKRLVRDIFPLFLFGIVILLTKEVVLEDTYGILFPMWLNVDAKKEILGKKLGKEKLHKKEHHVISSTFSCSNQARLTVLQKKLVNSNPITRPDLSTFATSLSGLKSL</sequence>
<gene>
    <name evidence="2" type="ORF">CEXT_446831</name>
</gene>
<dbReference type="EMBL" id="BPLR01010145">
    <property type="protein sequence ID" value="GIY37248.1"/>
    <property type="molecule type" value="Genomic_DNA"/>
</dbReference>
<dbReference type="Proteomes" id="UP001054945">
    <property type="component" value="Unassembled WGS sequence"/>
</dbReference>
<keyword evidence="1" id="KW-1133">Transmembrane helix</keyword>
<keyword evidence="3" id="KW-1185">Reference proteome</keyword>
<accession>A0AAV4T056</accession>
<feature type="transmembrane region" description="Helical" evidence="1">
    <location>
        <begin position="36"/>
        <end position="55"/>
    </location>
</feature>
<keyword evidence="1" id="KW-0472">Membrane</keyword>
<keyword evidence="1" id="KW-0812">Transmembrane</keyword>
<name>A0AAV4T056_CAEEX</name>
<protein>
    <submittedName>
        <fullName evidence="2">Uncharacterized protein</fullName>
    </submittedName>
</protein>
<evidence type="ECO:0000313" key="2">
    <source>
        <dbReference type="EMBL" id="GIY37248.1"/>
    </source>
</evidence>